<dbReference type="GO" id="GO:1902936">
    <property type="term" value="F:phosphatidylinositol bisphosphate binding"/>
    <property type="evidence" value="ECO:0007669"/>
    <property type="project" value="TreeGrafter"/>
</dbReference>
<sequence>MTMGEQPQQNHLLEAMESSYTGSGSSGSHGGGSIATDISIEAGFTRSLNIQDLPSEEFNAPQETVDFQLAEELNGLSMQQRDQALHEIHGISAPIEESPELVMQKRMELDAALRKLAAKKSSSAYRLAVAVNPGYVSSESLQLMFLRSEEFDASNTAKKMVKFFEAKLELFGSDAMQREIRLNDLSKDDKRSLESGFFQVLPSRDVAGRAIIVGLPMLRKYKKLENLVRAFWYTIFLALQDVQTQKNGFVMIGFNTGKNRVMDRGAAWAVQKIARLIPMRMSSIHFCYDALTMKPMMTVAMMVMGARRRVRFRSHYGTCKEHRYKLLTFGLPVGAMPVTEDGEPKTKAHRAWVKSLQQQEENSTMSKNIIVPGRFDVLFGRGKPIQEHYGNLRYHSLLDNYQSEYEQAKKFDKMEIAQKTVDQVHSYAGRFLKQEGAVWIAVDDSVAREKVSHAFRTRRSTANA</sequence>
<evidence type="ECO:0000259" key="1">
    <source>
        <dbReference type="Pfam" id="PF20710"/>
    </source>
</evidence>
<comment type="caution">
    <text evidence="2">The sequence shown here is derived from an EMBL/GenBank/DDBJ whole genome shotgun (WGS) entry which is preliminary data.</text>
</comment>
<dbReference type="SUPFAM" id="SSF52087">
    <property type="entry name" value="CRAL/TRIO domain"/>
    <property type="match status" value="1"/>
</dbReference>
<dbReference type="PANTHER" id="PTHR10174:SF208">
    <property type="entry name" value="CRAL-TRIO DOMAIN-CONTAINING PROTEIN DDB_G0278031"/>
    <property type="match status" value="1"/>
</dbReference>
<reference evidence="2" key="1">
    <citation type="submission" date="2023-08" db="EMBL/GenBank/DDBJ databases">
        <authorList>
            <person name="Audoor S."/>
            <person name="Bilcke G."/>
        </authorList>
    </citation>
    <scope>NUCLEOTIDE SEQUENCE</scope>
</reference>
<dbReference type="EMBL" id="CAKOGP040001980">
    <property type="protein sequence ID" value="CAJ1958684.1"/>
    <property type="molecule type" value="Genomic_DNA"/>
</dbReference>
<name>A0AAD2JKM6_9STRA</name>
<dbReference type="GO" id="GO:0016020">
    <property type="term" value="C:membrane"/>
    <property type="evidence" value="ECO:0007669"/>
    <property type="project" value="TreeGrafter"/>
</dbReference>
<keyword evidence="3" id="KW-1185">Reference proteome</keyword>
<feature type="domain" description="DUF6824" evidence="1">
    <location>
        <begin position="376"/>
        <end position="456"/>
    </location>
</feature>
<proteinExistence type="predicted"/>
<dbReference type="AlphaFoldDB" id="A0AAD2JKM6"/>
<dbReference type="Gene3D" id="3.40.525.10">
    <property type="entry name" value="CRAL-TRIO lipid binding domain"/>
    <property type="match status" value="1"/>
</dbReference>
<evidence type="ECO:0000313" key="2">
    <source>
        <dbReference type="EMBL" id="CAJ1958684.1"/>
    </source>
</evidence>
<organism evidence="2 3">
    <name type="scientific">Cylindrotheca closterium</name>
    <dbReference type="NCBI Taxonomy" id="2856"/>
    <lineage>
        <taxon>Eukaryota</taxon>
        <taxon>Sar</taxon>
        <taxon>Stramenopiles</taxon>
        <taxon>Ochrophyta</taxon>
        <taxon>Bacillariophyta</taxon>
        <taxon>Bacillariophyceae</taxon>
        <taxon>Bacillariophycidae</taxon>
        <taxon>Bacillariales</taxon>
        <taxon>Bacillariaceae</taxon>
        <taxon>Cylindrotheca</taxon>
    </lineage>
</organism>
<dbReference type="PANTHER" id="PTHR10174">
    <property type="entry name" value="ALPHA-TOCOPHEROL TRANSFER PROTEIN-RELATED"/>
    <property type="match status" value="1"/>
</dbReference>
<accession>A0AAD2JKM6</accession>
<dbReference type="InterPro" id="IPR049227">
    <property type="entry name" value="DUF6824"/>
</dbReference>
<evidence type="ECO:0000313" key="3">
    <source>
        <dbReference type="Proteomes" id="UP001295423"/>
    </source>
</evidence>
<dbReference type="Gene3D" id="1.20.5.1200">
    <property type="entry name" value="Alpha-tocopherol transfer"/>
    <property type="match status" value="1"/>
</dbReference>
<dbReference type="InterPro" id="IPR036865">
    <property type="entry name" value="CRAL-TRIO_dom_sf"/>
</dbReference>
<dbReference type="Proteomes" id="UP001295423">
    <property type="component" value="Unassembled WGS sequence"/>
</dbReference>
<dbReference type="Pfam" id="PF20710">
    <property type="entry name" value="DUF6824"/>
    <property type="match status" value="1"/>
</dbReference>
<gene>
    <name evidence="2" type="ORF">CYCCA115_LOCUS17299</name>
</gene>
<protein>
    <recommendedName>
        <fullName evidence="1">DUF6824 domain-containing protein</fullName>
    </recommendedName>
</protein>